<dbReference type="InterPro" id="IPR015338">
    <property type="entry name" value="GT64_dom"/>
</dbReference>
<evidence type="ECO:0000256" key="1">
    <source>
        <dbReference type="ARBA" id="ARBA00004648"/>
    </source>
</evidence>
<dbReference type="InterPro" id="IPR004263">
    <property type="entry name" value="Exostosin"/>
</dbReference>
<evidence type="ECO:0000313" key="16">
    <source>
        <dbReference type="Proteomes" id="UP001209878"/>
    </source>
</evidence>
<evidence type="ECO:0000259" key="13">
    <source>
        <dbReference type="Pfam" id="PF03016"/>
    </source>
</evidence>
<dbReference type="GO" id="GO:0016757">
    <property type="term" value="F:glycosyltransferase activity"/>
    <property type="evidence" value="ECO:0007669"/>
    <property type="project" value="UniProtKB-KW"/>
</dbReference>
<dbReference type="GO" id="GO:0005789">
    <property type="term" value="C:endoplasmic reticulum membrane"/>
    <property type="evidence" value="ECO:0007669"/>
    <property type="project" value="UniProtKB-SubCell"/>
</dbReference>
<dbReference type="Gene3D" id="3.90.550.10">
    <property type="entry name" value="Spore Coat Polysaccharide Biosynthesis Protein SpsA, Chain A"/>
    <property type="match status" value="1"/>
</dbReference>
<evidence type="ECO:0000313" key="15">
    <source>
        <dbReference type="EMBL" id="KAK2180037.1"/>
    </source>
</evidence>
<evidence type="ECO:0000256" key="2">
    <source>
        <dbReference type="ARBA" id="ARBA00004922"/>
    </source>
</evidence>
<keyword evidence="5" id="KW-0808">Transferase</keyword>
<dbReference type="SUPFAM" id="SSF53448">
    <property type="entry name" value="Nucleotide-diphospho-sugar transferases"/>
    <property type="match status" value="1"/>
</dbReference>
<feature type="domain" description="Glycosyl transferase 64" evidence="14">
    <location>
        <begin position="165"/>
        <end position="416"/>
    </location>
</feature>
<comment type="subcellular location">
    <subcellularLocation>
        <location evidence="1">Endoplasmic reticulum membrane</location>
        <topology evidence="1">Single-pass type II membrane protein</topology>
    </subcellularLocation>
</comment>
<evidence type="ECO:0000256" key="9">
    <source>
        <dbReference type="ARBA" id="ARBA00022989"/>
    </source>
</evidence>
<dbReference type="PANTHER" id="PTHR48261">
    <property type="entry name" value="ACETYLGLUCOSAMINYLTRANSFERASE"/>
    <property type="match status" value="1"/>
</dbReference>
<evidence type="ECO:0000256" key="12">
    <source>
        <dbReference type="ARBA" id="ARBA00023180"/>
    </source>
</evidence>
<dbReference type="Proteomes" id="UP001209878">
    <property type="component" value="Unassembled WGS sequence"/>
</dbReference>
<dbReference type="AlphaFoldDB" id="A0AAD9NRF9"/>
<dbReference type="InterPro" id="IPR040911">
    <property type="entry name" value="Exostosin_GT47"/>
</dbReference>
<name>A0AAD9NRF9_RIDPI</name>
<evidence type="ECO:0000256" key="6">
    <source>
        <dbReference type="ARBA" id="ARBA00022692"/>
    </source>
</evidence>
<keyword evidence="8" id="KW-0735">Signal-anchor</keyword>
<evidence type="ECO:0000256" key="10">
    <source>
        <dbReference type="ARBA" id="ARBA00023136"/>
    </source>
</evidence>
<evidence type="ECO:0000259" key="14">
    <source>
        <dbReference type="Pfam" id="PF09258"/>
    </source>
</evidence>
<keyword evidence="4" id="KW-0328">Glycosyltransferase</keyword>
<evidence type="ECO:0000256" key="11">
    <source>
        <dbReference type="ARBA" id="ARBA00023157"/>
    </source>
</evidence>
<dbReference type="EMBL" id="JAODUO010000460">
    <property type="protein sequence ID" value="KAK2180037.1"/>
    <property type="molecule type" value="Genomic_DNA"/>
</dbReference>
<dbReference type="GO" id="GO:0015012">
    <property type="term" value="P:heparan sulfate proteoglycan biosynthetic process"/>
    <property type="evidence" value="ECO:0007669"/>
    <property type="project" value="UniProtKB-ARBA"/>
</dbReference>
<gene>
    <name evidence="15" type="ORF">NP493_460g01016</name>
</gene>
<keyword evidence="12" id="KW-0325">Glycoprotein</keyword>
<dbReference type="InterPro" id="IPR029044">
    <property type="entry name" value="Nucleotide-diphossugar_trans"/>
</dbReference>
<keyword evidence="7" id="KW-0256">Endoplasmic reticulum</keyword>
<dbReference type="Pfam" id="PF03016">
    <property type="entry name" value="Exostosin_GT47"/>
    <property type="match status" value="1"/>
</dbReference>
<feature type="domain" description="Exostosin GT47" evidence="13">
    <location>
        <begin position="4"/>
        <end position="81"/>
    </location>
</feature>
<evidence type="ECO:0000256" key="8">
    <source>
        <dbReference type="ARBA" id="ARBA00022968"/>
    </source>
</evidence>
<comment type="caution">
    <text evidence="15">The sequence shown here is derived from an EMBL/GenBank/DDBJ whole genome shotgun (WGS) entry which is preliminary data.</text>
</comment>
<keyword evidence="16" id="KW-1185">Reference proteome</keyword>
<comment type="pathway">
    <text evidence="2">Protein modification; protein glycosylation.</text>
</comment>
<keyword evidence="9" id="KW-1133">Transmembrane helix</keyword>
<keyword evidence="10" id="KW-0472">Membrane</keyword>
<evidence type="ECO:0000256" key="4">
    <source>
        <dbReference type="ARBA" id="ARBA00022676"/>
    </source>
</evidence>
<proteinExistence type="inferred from homology"/>
<evidence type="ECO:0000256" key="3">
    <source>
        <dbReference type="ARBA" id="ARBA00010271"/>
    </source>
</evidence>
<evidence type="ECO:0000256" key="5">
    <source>
        <dbReference type="ARBA" id="ARBA00022679"/>
    </source>
</evidence>
<protein>
    <submittedName>
        <fullName evidence="15">Uncharacterized protein</fullName>
    </submittedName>
</protein>
<keyword evidence="11" id="KW-1015">Disulfide bond</keyword>
<organism evidence="15 16">
    <name type="scientific">Ridgeia piscesae</name>
    <name type="common">Tubeworm</name>
    <dbReference type="NCBI Taxonomy" id="27915"/>
    <lineage>
        <taxon>Eukaryota</taxon>
        <taxon>Metazoa</taxon>
        <taxon>Spiralia</taxon>
        <taxon>Lophotrochozoa</taxon>
        <taxon>Annelida</taxon>
        <taxon>Polychaeta</taxon>
        <taxon>Sedentaria</taxon>
        <taxon>Canalipalpata</taxon>
        <taxon>Sabellida</taxon>
        <taxon>Siboglinidae</taxon>
        <taxon>Ridgeia</taxon>
    </lineage>
</organism>
<comment type="similarity">
    <text evidence="3">Belongs to the glycosyltransferase 47 family.</text>
</comment>
<dbReference type="PANTHER" id="PTHR48261:SF3">
    <property type="entry name" value="EXOSTOSIN GLYCOSYLTRANSFERASE 1"/>
    <property type="match status" value="1"/>
</dbReference>
<accession>A0AAD9NRF9</accession>
<keyword evidence="6" id="KW-0812">Transmembrane</keyword>
<dbReference type="Pfam" id="PF09258">
    <property type="entry name" value="Glyco_transf_64"/>
    <property type="match status" value="1"/>
</dbReference>
<evidence type="ECO:0000256" key="7">
    <source>
        <dbReference type="ARBA" id="ARBA00022824"/>
    </source>
</evidence>
<reference evidence="15" key="1">
    <citation type="journal article" date="2023" name="Mol. Biol. Evol.">
        <title>Third-Generation Sequencing Reveals the Adaptive Role of the Epigenome in Three Deep-Sea Polychaetes.</title>
        <authorList>
            <person name="Perez M."/>
            <person name="Aroh O."/>
            <person name="Sun Y."/>
            <person name="Lan Y."/>
            <person name="Juniper S.K."/>
            <person name="Young C.R."/>
            <person name="Angers B."/>
            <person name="Qian P.Y."/>
        </authorList>
    </citation>
    <scope>NUCLEOTIDE SEQUENCE</scope>
    <source>
        <strain evidence="15">R07B-5</strain>
    </source>
</reference>
<sequence length="433" mass="50124">MEEQKRHDYKVLLHNSTFCLVPRGRRLGSFRYLETLQAGCIPVLLSNGWVLPFAEVIDWSKAAIWGDERLLLQVPSLVRSISHAEILSLRQHTQFLWNAYFSSVEKIVDTTLEVLKERIFRLAARSTFVWNHIPGSLIMLPEYSADLRRYPFYWRHLAVTPPLNFTAVVYTKSKTVISSLSSSLSSSSALYRLIIVLCHCGAGDVPRDIRWPVPPHISVIVKTIKSIDSRFYPYEEIETDAVLGLDDDTMMTTDEVDFAFHAWKNFPDRLVGYPPRTHYWDDARLRWSYVSKVTNDYSMVLPSAAFYHRYYGYVYTHLLPESVHNTVTEIQNCEDILLNFLVSHATGRPPVKVGQRRQYKESMVAPTPSDVTGTKTPEWLSSQHFRQRQHCMNVFVGAFGYMPLVRSSLRLDPLLFKDPVSIVRKKYRQMEHV</sequence>